<gene>
    <name evidence="2" type="ORF">SAMN02910280_1055</name>
</gene>
<evidence type="ECO:0000313" key="3">
    <source>
        <dbReference type="Proteomes" id="UP000183461"/>
    </source>
</evidence>
<protein>
    <recommendedName>
        <fullName evidence="4">Cxxc_20_cxxc protein</fullName>
    </recommendedName>
</protein>
<keyword evidence="1" id="KW-0812">Transmembrane</keyword>
<keyword evidence="1" id="KW-1133">Transmembrane helix</keyword>
<dbReference type="Proteomes" id="UP000183461">
    <property type="component" value="Unassembled WGS sequence"/>
</dbReference>
<dbReference type="EMBL" id="FPIP01000002">
    <property type="protein sequence ID" value="SFW20760.1"/>
    <property type="molecule type" value="Genomic_DNA"/>
</dbReference>
<evidence type="ECO:0008006" key="4">
    <source>
        <dbReference type="Google" id="ProtNLM"/>
    </source>
</evidence>
<evidence type="ECO:0000313" key="2">
    <source>
        <dbReference type="EMBL" id="SFW20760.1"/>
    </source>
</evidence>
<proteinExistence type="predicted"/>
<dbReference type="RefSeq" id="WP_072299428.1">
    <property type="nucleotide sequence ID" value="NZ_FPIP01000002.1"/>
</dbReference>
<reference evidence="2 3" key="1">
    <citation type="submission" date="2016-11" db="EMBL/GenBank/DDBJ databases">
        <authorList>
            <person name="Jaros S."/>
            <person name="Januszkiewicz K."/>
            <person name="Wedrychowicz H."/>
        </authorList>
    </citation>
    <scope>NUCLEOTIDE SEQUENCE [LARGE SCALE GENOMIC DNA]</scope>
    <source>
        <strain evidence="2 3">YL228</strain>
    </source>
</reference>
<feature type="transmembrane region" description="Helical" evidence="1">
    <location>
        <begin position="47"/>
        <end position="65"/>
    </location>
</feature>
<feature type="transmembrane region" description="Helical" evidence="1">
    <location>
        <begin position="80"/>
        <end position="100"/>
    </location>
</feature>
<accession>A0A1K1MCB0</accession>
<dbReference type="AlphaFoldDB" id="A0A1K1MCB0"/>
<evidence type="ECO:0000256" key="1">
    <source>
        <dbReference type="SAM" id="Phobius"/>
    </source>
</evidence>
<sequence length="112" mass="12311">MSIYNCPHCGAKSFNPLSKAMAGTMKSKGKPCMKCGKLCVNGKSATTFSAIFCLIAFAAVIYIYIHGADNEWMFTHEAPMVIGLILSMLVVPRIANAFFFKMTPSIRVDYTQ</sequence>
<name>A0A1K1MCB0_RUMFL</name>
<keyword evidence="1" id="KW-0472">Membrane</keyword>
<organism evidence="2 3">
    <name type="scientific">Ruminococcus flavefaciens</name>
    <dbReference type="NCBI Taxonomy" id="1265"/>
    <lineage>
        <taxon>Bacteria</taxon>
        <taxon>Bacillati</taxon>
        <taxon>Bacillota</taxon>
        <taxon>Clostridia</taxon>
        <taxon>Eubacteriales</taxon>
        <taxon>Oscillospiraceae</taxon>
        <taxon>Ruminococcus</taxon>
    </lineage>
</organism>